<keyword evidence="2" id="KW-1133">Transmembrane helix</keyword>
<evidence type="ECO:0000313" key="3">
    <source>
        <dbReference type="EMBL" id="GAK31376.1"/>
    </source>
</evidence>
<keyword evidence="2" id="KW-0472">Membrane</keyword>
<dbReference type="Proteomes" id="UP000030643">
    <property type="component" value="Unassembled WGS sequence"/>
</dbReference>
<feature type="compositionally biased region" description="Basic and acidic residues" evidence="1">
    <location>
        <begin position="74"/>
        <end position="86"/>
    </location>
</feature>
<keyword evidence="2" id="KW-0812">Transmembrane</keyword>
<protein>
    <submittedName>
        <fullName evidence="3">Uncharacterized protein</fullName>
    </submittedName>
</protein>
<name>A0A069D1Y7_WEIOS</name>
<evidence type="ECO:0000256" key="1">
    <source>
        <dbReference type="SAM" id="MobiDB-lite"/>
    </source>
</evidence>
<evidence type="ECO:0000256" key="2">
    <source>
        <dbReference type="SAM" id="Phobius"/>
    </source>
</evidence>
<dbReference type="AlphaFoldDB" id="A0A069D1Y7"/>
<dbReference type="OrthoDB" id="2293962at2"/>
<reference evidence="4" key="1">
    <citation type="journal article" date="2014" name="Genome Announc.">
        <title>Draft genome sequence of Weissella oryzae SG25T, isolated from fermented rice grains.</title>
        <authorList>
            <person name="Tanizawa Y."/>
            <person name="Fujisawa T."/>
            <person name="Mochizuki T."/>
            <person name="Kaminuma E."/>
            <person name="Suzuki Y."/>
            <person name="Nakamura Y."/>
            <person name="Tohno M."/>
        </authorList>
    </citation>
    <scope>NUCLEOTIDE SEQUENCE [LARGE SCALE GENOMIC DNA]</scope>
    <source>
        <strain evidence="4">DSM 25784 / JCM 18191 / LMG 30913 / SG25</strain>
    </source>
</reference>
<feature type="transmembrane region" description="Helical" evidence="2">
    <location>
        <begin position="43"/>
        <end position="65"/>
    </location>
</feature>
<dbReference type="RefSeq" id="WP_027699358.1">
    <property type="nucleotide sequence ID" value="NZ_DF820492.1"/>
</dbReference>
<feature type="region of interest" description="Disordered" evidence="1">
    <location>
        <begin position="74"/>
        <end position="120"/>
    </location>
</feature>
<evidence type="ECO:0000313" key="4">
    <source>
        <dbReference type="Proteomes" id="UP000030643"/>
    </source>
</evidence>
<keyword evidence="4" id="KW-1185">Reference proteome</keyword>
<dbReference type="EMBL" id="DF820492">
    <property type="protein sequence ID" value="GAK31376.1"/>
    <property type="molecule type" value="Genomic_DNA"/>
</dbReference>
<sequence>MAKKYLSTKTRTSHTFEFYEIRQDDPNWREDYLRIKAIRQREFIRSMMIGLVVLIVVCGGLFVIYGNKKQTAAKDNESSLVDHEKASVSSSSTSDKVSSSMSVETSNSMSDKVSSSETAEEASEFPHAVVYTGTWTDKFHYGDRMITVNKGSDDDSLTLEDSLTLPNSPVKYTDLQIENTDTKTLTVRTKRTGQTKRIKVNTEIYNPANQDTYYLGYNADNVVTLIYPMSDAYGTPHYYEFDYINN</sequence>
<feature type="compositionally biased region" description="Low complexity" evidence="1">
    <location>
        <begin position="87"/>
        <end position="117"/>
    </location>
</feature>
<accession>A0A069D1Y7</accession>
<gene>
    <name evidence="3" type="ORF">WOSG25_090740</name>
</gene>
<organism evidence="3 4">
    <name type="scientific">Weissella oryzae (strain DSM 25784 / JCM 18191 / LMG 30913 / SG25)</name>
    <dbReference type="NCBI Taxonomy" id="1329250"/>
    <lineage>
        <taxon>Bacteria</taxon>
        <taxon>Bacillati</taxon>
        <taxon>Bacillota</taxon>
        <taxon>Bacilli</taxon>
        <taxon>Lactobacillales</taxon>
        <taxon>Lactobacillaceae</taxon>
        <taxon>Weissella</taxon>
    </lineage>
</organism>
<proteinExistence type="predicted"/>